<evidence type="ECO:0000313" key="2">
    <source>
        <dbReference type="EMBL" id="EIE79549.1"/>
    </source>
</evidence>
<dbReference type="Proteomes" id="UP000009138">
    <property type="component" value="Unassembled WGS sequence"/>
</dbReference>
<dbReference type="VEuPathDB" id="FungiDB:RO3G_04254"/>
<keyword evidence="3" id="KW-1185">Reference proteome</keyword>
<proteinExistence type="predicted"/>
<dbReference type="OrthoDB" id="2250876at2759"/>
<dbReference type="AlphaFoldDB" id="I1BTL9"/>
<dbReference type="eggNOG" id="ENOG502T9YN">
    <property type="taxonomic scope" value="Eukaryota"/>
</dbReference>
<evidence type="ECO:0000256" key="1">
    <source>
        <dbReference type="SAM" id="MobiDB-lite"/>
    </source>
</evidence>
<protein>
    <recommendedName>
        <fullName evidence="4">PiggyBac transposable element-derived protein domain-containing protein</fullName>
    </recommendedName>
</protein>
<evidence type="ECO:0000313" key="3">
    <source>
        <dbReference type="Proteomes" id="UP000009138"/>
    </source>
</evidence>
<sequence length="252" mass="28691">MLGYDKRKEDNCINGSDEDTDPELIDDMESNNMAACSDKDLDFRPEDFIPSDSGSSVIESTLSFELPATIIPLADYTNKRNRTEQQAILHACRKQTCDESERNKTIFIVDNLLLRPFAILDEKGNEENVLAHDDVVKRLTSKHSSIQPIVPMKRQYQQDNSSSDNTLCAKCIPKAHIDLEKLLATSPYVSLLSQREYIPLKDEMCELMNRDWRHNAQVKYFTAVILAGSILLNTKRSQAVMINTVVYYPNIL</sequence>
<dbReference type="RefSeq" id="XP_067514945.1">
    <property type="nucleotide sequence ID" value="XM_067658844.1"/>
</dbReference>
<dbReference type="GeneID" id="93611225"/>
<feature type="region of interest" description="Disordered" evidence="1">
    <location>
        <begin position="1"/>
        <end position="24"/>
    </location>
</feature>
<feature type="compositionally biased region" description="Basic and acidic residues" evidence="1">
    <location>
        <begin position="1"/>
        <end position="11"/>
    </location>
</feature>
<gene>
    <name evidence="2" type="ORF">RO3G_04254</name>
</gene>
<dbReference type="STRING" id="246409.I1BTL9"/>
<name>I1BTL9_RHIO9</name>
<accession>I1BTL9</accession>
<dbReference type="EMBL" id="CH476734">
    <property type="protein sequence ID" value="EIE79549.1"/>
    <property type="molecule type" value="Genomic_DNA"/>
</dbReference>
<dbReference type="InParanoid" id="I1BTL9"/>
<reference evidence="2 3" key="1">
    <citation type="journal article" date="2009" name="PLoS Genet.">
        <title>Genomic analysis of the basal lineage fungus Rhizopus oryzae reveals a whole-genome duplication.</title>
        <authorList>
            <person name="Ma L.-J."/>
            <person name="Ibrahim A.S."/>
            <person name="Skory C."/>
            <person name="Grabherr M.G."/>
            <person name="Burger G."/>
            <person name="Butler M."/>
            <person name="Elias M."/>
            <person name="Idnurm A."/>
            <person name="Lang B.F."/>
            <person name="Sone T."/>
            <person name="Abe A."/>
            <person name="Calvo S.E."/>
            <person name="Corrochano L.M."/>
            <person name="Engels R."/>
            <person name="Fu J."/>
            <person name="Hansberg W."/>
            <person name="Kim J.-M."/>
            <person name="Kodira C.D."/>
            <person name="Koehrsen M.J."/>
            <person name="Liu B."/>
            <person name="Miranda-Saavedra D."/>
            <person name="O'Leary S."/>
            <person name="Ortiz-Castellanos L."/>
            <person name="Poulter R."/>
            <person name="Rodriguez-Romero J."/>
            <person name="Ruiz-Herrera J."/>
            <person name="Shen Y.-Q."/>
            <person name="Zeng Q."/>
            <person name="Galagan J."/>
            <person name="Birren B.W."/>
            <person name="Cuomo C.A."/>
            <person name="Wickes B.L."/>
        </authorList>
    </citation>
    <scope>NUCLEOTIDE SEQUENCE [LARGE SCALE GENOMIC DNA]</scope>
    <source>
        <strain evidence="3">RA 99-880 / ATCC MYA-4621 / FGSC 9543 / NRRL 43880</strain>
    </source>
</reference>
<evidence type="ECO:0008006" key="4">
    <source>
        <dbReference type="Google" id="ProtNLM"/>
    </source>
</evidence>
<organism evidence="2 3">
    <name type="scientific">Rhizopus delemar (strain RA 99-880 / ATCC MYA-4621 / FGSC 9543 / NRRL 43880)</name>
    <name type="common">Mucormycosis agent</name>
    <name type="synonym">Rhizopus arrhizus var. delemar</name>
    <dbReference type="NCBI Taxonomy" id="246409"/>
    <lineage>
        <taxon>Eukaryota</taxon>
        <taxon>Fungi</taxon>
        <taxon>Fungi incertae sedis</taxon>
        <taxon>Mucoromycota</taxon>
        <taxon>Mucoromycotina</taxon>
        <taxon>Mucoromycetes</taxon>
        <taxon>Mucorales</taxon>
        <taxon>Mucorineae</taxon>
        <taxon>Rhizopodaceae</taxon>
        <taxon>Rhizopus</taxon>
    </lineage>
</organism>
<dbReference type="OMA" id="INACQGT"/>